<evidence type="ECO:0000313" key="1">
    <source>
        <dbReference type="EMBL" id="KAL3277110.1"/>
    </source>
</evidence>
<gene>
    <name evidence="1" type="ORF">HHI36_012468</name>
</gene>
<sequence>MASHKAKKKFVLQCAGVQEHFITLNLLRATVDKEEEIISAKDKIIQMLESKITLLENEKDGLVSIIDTVKTYAGVAKMEATNANHLLFISSVKEYDCSVTRSEFRSKVNPIECAVGLSKLKNGKNGSIIMECSSKTLITKMKTASETNLGDQYECVK</sequence>
<dbReference type="AlphaFoldDB" id="A0ABD2NEB4"/>
<dbReference type="Proteomes" id="UP001516400">
    <property type="component" value="Unassembled WGS sequence"/>
</dbReference>
<comment type="caution">
    <text evidence="1">The sequence shown here is derived from an EMBL/GenBank/DDBJ whole genome shotgun (WGS) entry which is preliminary data.</text>
</comment>
<dbReference type="EMBL" id="JABFTP020000103">
    <property type="protein sequence ID" value="KAL3277110.1"/>
    <property type="molecule type" value="Genomic_DNA"/>
</dbReference>
<proteinExistence type="predicted"/>
<keyword evidence="2" id="KW-1185">Reference proteome</keyword>
<protein>
    <submittedName>
        <fullName evidence="1">Uncharacterized protein</fullName>
    </submittedName>
</protein>
<name>A0ABD2NEB4_9CUCU</name>
<reference evidence="1 2" key="1">
    <citation type="journal article" date="2021" name="BMC Biol.">
        <title>Horizontally acquired antibacterial genes associated with adaptive radiation of ladybird beetles.</title>
        <authorList>
            <person name="Li H.S."/>
            <person name="Tang X.F."/>
            <person name="Huang Y.H."/>
            <person name="Xu Z.Y."/>
            <person name="Chen M.L."/>
            <person name="Du X.Y."/>
            <person name="Qiu B.Y."/>
            <person name="Chen P.T."/>
            <person name="Zhang W."/>
            <person name="Slipinski A."/>
            <person name="Escalona H.E."/>
            <person name="Waterhouse R.M."/>
            <person name="Zwick A."/>
            <person name="Pang H."/>
        </authorList>
    </citation>
    <scope>NUCLEOTIDE SEQUENCE [LARGE SCALE GENOMIC DNA]</scope>
    <source>
        <strain evidence="1">SYSU2018</strain>
    </source>
</reference>
<organism evidence="1 2">
    <name type="scientific">Cryptolaemus montrouzieri</name>
    <dbReference type="NCBI Taxonomy" id="559131"/>
    <lineage>
        <taxon>Eukaryota</taxon>
        <taxon>Metazoa</taxon>
        <taxon>Ecdysozoa</taxon>
        <taxon>Arthropoda</taxon>
        <taxon>Hexapoda</taxon>
        <taxon>Insecta</taxon>
        <taxon>Pterygota</taxon>
        <taxon>Neoptera</taxon>
        <taxon>Endopterygota</taxon>
        <taxon>Coleoptera</taxon>
        <taxon>Polyphaga</taxon>
        <taxon>Cucujiformia</taxon>
        <taxon>Coccinelloidea</taxon>
        <taxon>Coccinellidae</taxon>
        <taxon>Scymninae</taxon>
        <taxon>Scymnini</taxon>
        <taxon>Cryptolaemus</taxon>
    </lineage>
</organism>
<evidence type="ECO:0000313" key="2">
    <source>
        <dbReference type="Proteomes" id="UP001516400"/>
    </source>
</evidence>
<accession>A0ABD2NEB4</accession>